<dbReference type="EMBL" id="CM042890">
    <property type="protein sequence ID" value="KAI4310349.1"/>
    <property type="molecule type" value="Genomic_DNA"/>
</dbReference>
<accession>A0ACB9LGZ8</accession>
<organism evidence="1 2">
    <name type="scientific">Melastoma candidum</name>
    <dbReference type="NCBI Taxonomy" id="119954"/>
    <lineage>
        <taxon>Eukaryota</taxon>
        <taxon>Viridiplantae</taxon>
        <taxon>Streptophyta</taxon>
        <taxon>Embryophyta</taxon>
        <taxon>Tracheophyta</taxon>
        <taxon>Spermatophyta</taxon>
        <taxon>Magnoliopsida</taxon>
        <taxon>eudicotyledons</taxon>
        <taxon>Gunneridae</taxon>
        <taxon>Pentapetalae</taxon>
        <taxon>rosids</taxon>
        <taxon>malvids</taxon>
        <taxon>Myrtales</taxon>
        <taxon>Melastomataceae</taxon>
        <taxon>Melastomatoideae</taxon>
        <taxon>Melastomateae</taxon>
        <taxon>Melastoma</taxon>
    </lineage>
</organism>
<reference evidence="2" key="1">
    <citation type="journal article" date="2023" name="Front. Plant Sci.">
        <title>Chromosomal-level genome assembly of Melastoma candidum provides insights into trichome evolution.</title>
        <authorList>
            <person name="Zhong Y."/>
            <person name="Wu W."/>
            <person name="Sun C."/>
            <person name="Zou P."/>
            <person name="Liu Y."/>
            <person name="Dai S."/>
            <person name="Zhou R."/>
        </authorList>
    </citation>
    <scope>NUCLEOTIDE SEQUENCE [LARGE SCALE GENOMIC DNA]</scope>
</reference>
<name>A0ACB9LGZ8_9MYRT</name>
<dbReference type="Proteomes" id="UP001057402">
    <property type="component" value="Chromosome 11"/>
</dbReference>
<comment type="caution">
    <text evidence="1">The sequence shown here is derived from an EMBL/GenBank/DDBJ whole genome shotgun (WGS) entry which is preliminary data.</text>
</comment>
<evidence type="ECO:0000313" key="2">
    <source>
        <dbReference type="Proteomes" id="UP001057402"/>
    </source>
</evidence>
<sequence length="257" mass="26865">MMMKALRALSQVPGVERMTVDRLKGTLTVAGNIDRCDVIRQDAADRLPGFLPRPYKHSPQPGRFHGFRGSRGPRHLPATSPTASQISSPTPPHLTPPSSRSPGSANSSMSTSAANPSSRPSLPPATTSPSPLSTSSTTASSPSTSAMQSSAVGLPKPWGVGKNWSAAKQVQAMSANLVAPCGAESAGITVPAHVMSTVVVFVMWTLVAAIPCQERSGLATTLQLPKLVVWAQGMTGLVEKIGEEWKRKEKKGGAGLI</sequence>
<keyword evidence="2" id="KW-1185">Reference proteome</keyword>
<proteinExistence type="predicted"/>
<gene>
    <name evidence="1" type="ORF">MLD38_035333</name>
</gene>
<protein>
    <submittedName>
        <fullName evidence="1">Uncharacterized protein</fullName>
    </submittedName>
</protein>
<evidence type="ECO:0000313" key="1">
    <source>
        <dbReference type="EMBL" id="KAI4310349.1"/>
    </source>
</evidence>